<evidence type="ECO:0000313" key="2">
    <source>
        <dbReference type="Proteomes" id="UP000053557"/>
    </source>
</evidence>
<evidence type="ECO:0008006" key="3">
    <source>
        <dbReference type="Google" id="ProtNLM"/>
    </source>
</evidence>
<comment type="caution">
    <text evidence="1">The sequence shown here is derived from an EMBL/GenBank/DDBJ whole genome shotgun (WGS) entry which is preliminary data.</text>
</comment>
<organism evidence="1 2">
    <name type="scientific">Ferroacidibacillus organovorans</name>
    <dbReference type="NCBI Taxonomy" id="1765683"/>
    <lineage>
        <taxon>Bacteria</taxon>
        <taxon>Bacillati</taxon>
        <taxon>Bacillota</taxon>
        <taxon>Bacilli</taxon>
        <taxon>Bacillales</taxon>
        <taxon>Alicyclobacillaceae</taxon>
        <taxon>Ferroacidibacillus</taxon>
    </lineage>
</organism>
<dbReference type="Pfam" id="PF10955">
    <property type="entry name" value="Fin"/>
    <property type="match status" value="1"/>
</dbReference>
<dbReference type="InterPro" id="IPR020115">
    <property type="entry name" value="Fin"/>
</dbReference>
<evidence type="ECO:0000313" key="1">
    <source>
        <dbReference type="EMBL" id="KUO96605.1"/>
    </source>
</evidence>
<dbReference type="RefSeq" id="WP_067713430.1">
    <property type="nucleotide sequence ID" value="NZ_LPVJ01000011.1"/>
</dbReference>
<name>A0A124IW85_9BACL</name>
<dbReference type="Proteomes" id="UP000053557">
    <property type="component" value="Unassembled WGS sequence"/>
</dbReference>
<dbReference type="EMBL" id="LPVJ01000011">
    <property type="protein sequence ID" value="KUO96605.1"/>
    <property type="molecule type" value="Genomic_DNA"/>
</dbReference>
<proteinExistence type="predicted"/>
<dbReference type="GO" id="GO:0010468">
    <property type="term" value="P:regulation of gene expression"/>
    <property type="evidence" value="ECO:0007669"/>
    <property type="project" value="InterPro"/>
</dbReference>
<reference evidence="1 2" key="1">
    <citation type="submission" date="2015-12" db="EMBL/GenBank/DDBJ databases">
        <title>Draft genome sequence of Acidibacillus ferrooxidans ITV001, isolated from a chalcopyrite acid mine drainage site in Brazil.</title>
        <authorList>
            <person name="Dall'Agnol H."/>
            <person name="Nancucheo I."/>
            <person name="Johnson B."/>
            <person name="Oliveira R."/>
            <person name="Leite L."/>
            <person name="Pylro V."/>
            <person name="Nunes G.L."/>
            <person name="Tzotzos G."/>
            <person name="Fernandes G.R."/>
            <person name="Dutra J."/>
            <person name="Orellana S.C."/>
            <person name="Oliveira G."/>
        </authorList>
    </citation>
    <scope>NUCLEOTIDE SEQUENCE [LARGE SCALE GENOMIC DNA]</scope>
    <source>
        <strain evidence="2">ITV01</strain>
    </source>
</reference>
<keyword evidence="2" id="KW-1185">Reference proteome</keyword>
<dbReference type="OrthoDB" id="2084556at2"/>
<sequence>MKIVYTCRYCKNLVGEIDGDGLSASALGFTSLTPEERADIIYYDVTDQNLYVTTVCEYCESAIAKHPSLVLEKTPLQ</sequence>
<protein>
    <recommendedName>
        <fullName evidence="3">Peptide ABC transporter permease</fullName>
    </recommendedName>
</protein>
<gene>
    <name evidence="1" type="ORF">ATW55_00560</name>
</gene>
<accession>A0A124IW85</accession>
<dbReference type="AlphaFoldDB" id="A0A124IW85"/>